<feature type="compositionally biased region" description="Low complexity" evidence="10">
    <location>
        <begin position="70"/>
        <end position="80"/>
    </location>
</feature>
<keyword evidence="14" id="KW-1185">Reference proteome</keyword>
<accession>A0ABT0RMJ4</accession>
<dbReference type="EMBL" id="JAMGBD010000001">
    <property type="protein sequence ID" value="MCL6683867.1"/>
    <property type="molecule type" value="Genomic_DNA"/>
</dbReference>
<dbReference type="Gene3D" id="3.30.1150.10">
    <property type="match status" value="1"/>
</dbReference>
<dbReference type="NCBIfam" id="TIGR01352">
    <property type="entry name" value="tonB_Cterm"/>
    <property type="match status" value="1"/>
</dbReference>
<evidence type="ECO:0000256" key="11">
    <source>
        <dbReference type="SAM" id="Phobius"/>
    </source>
</evidence>
<gene>
    <name evidence="13" type="ORF">LZ536_08130</name>
</gene>
<dbReference type="Pfam" id="PF03544">
    <property type="entry name" value="TonB_C"/>
    <property type="match status" value="1"/>
</dbReference>
<dbReference type="PROSITE" id="PS52015">
    <property type="entry name" value="TONB_CTD"/>
    <property type="match status" value="1"/>
</dbReference>
<evidence type="ECO:0000256" key="6">
    <source>
        <dbReference type="ARBA" id="ARBA00022692"/>
    </source>
</evidence>
<keyword evidence="7" id="KW-0653">Protein transport</keyword>
<evidence type="ECO:0000256" key="4">
    <source>
        <dbReference type="ARBA" id="ARBA00022475"/>
    </source>
</evidence>
<dbReference type="InterPro" id="IPR051045">
    <property type="entry name" value="TonB-dependent_transducer"/>
</dbReference>
<evidence type="ECO:0000256" key="1">
    <source>
        <dbReference type="ARBA" id="ARBA00004383"/>
    </source>
</evidence>
<dbReference type="InterPro" id="IPR037682">
    <property type="entry name" value="TonB_C"/>
</dbReference>
<feature type="domain" description="TonB C-terminal" evidence="12">
    <location>
        <begin position="121"/>
        <end position="212"/>
    </location>
</feature>
<reference evidence="13" key="1">
    <citation type="submission" date="2022-05" db="EMBL/GenBank/DDBJ databases">
        <authorList>
            <person name="Jo J.-H."/>
            <person name="Im W.-T."/>
        </authorList>
    </citation>
    <scope>NUCLEOTIDE SEQUENCE</scope>
    <source>
        <strain evidence="13">SE158</strain>
    </source>
</reference>
<dbReference type="PANTHER" id="PTHR33446:SF11">
    <property type="entry name" value="TONB3"/>
    <property type="match status" value="1"/>
</dbReference>
<comment type="subcellular location">
    <subcellularLocation>
        <location evidence="1">Cell inner membrane</location>
        <topology evidence="1">Single-pass membrane protein</topology>
        <orientation evidence="1">Periplasmic side</orientation>
    </subcellularLocation>
</comment>
<keyword evidence="5" id="KW-0997">Cell inner membrane</keyword>
<evidence type="ECO:0000256" key="2">
    <source>
        <dbReference type="ARBA" id="ARBA00006555"/>
    </source>
</evidence>
<comment type="similarity">
    <text evidence="2">Belongs to the TonB family.</text>
</comment>
<evidence type="ECO:0000256" key="5">
    <source>
        <dbReference type="ARBA" id="ARBA00022519"/>
    </source>
</evidence>
<evidence type="ECO:0000259" key="12">
    <source>
        <dbReference type="PROSITE" id="PS52015"/>
    </source>
</evidence>
<evidence type="ECO:0000256" key="3">
    <source>
        <dbReference type="ARBA" id="ARBA00022448"/>
    </source>
</evidence>
<keyword evidence="4" id="KW-1003">Cell membrane</keyword>
<protein>
    <submittedName>
        <fullName evidence="13">TonB family protein</fullName>
    </submittedName>
</protein>
<dbReference type="InterPro" id="IPR006260">
    <property type="entry name" value="TonB/TolA_C"/>
</dbReference>
<comment type="caution">
    <text evidence="13">The sequence shown here is derived from an EMBL/GenBank/DDBJ whole genome shotgun (WGS) entry which is preliminary data.</text>
</comment>
<keyword evidence="9 11" id="KW-0472">Membrane</keyword>
<evidence type="ECO:0000256" key="9">
    <source>
        <dbReference type="ARBA" id="ARBA00023136"/>
    </source>
</evidence>
<name>A0ABT0RMJ4_9SPHN</name>
<keyword evidence="3" id="KW-0813">Transport</keyword>
<evidence type="ECO:0000313" key="14">
    <source>
        <dbReference type="Proteomes" id="UP001165363"/>
    </source>
</evidence>
<keyword evidence="8 11" id="KW-1133">Transmembrane helix</keyword>
<evidence type="ECO:0000256" key="10">
    <source>
        <dbReference type="SAM" id="MobiDB-lite"/>
    </source>
</evidence>
<proteinExistence type="inferred from homology"/>
<feature type="transmembrane region" description="Helical" evidence="11">
    <location>
        <begin position="12"/>
        <end position="33"/>
    </location>
</feature>
<evidence type="ECO:0000313" key="13">
    <source>
        <dbReference type="EMBL" id="MCL6683867.1"/>
    </source>
</evidence>
<evidence type="ECO:0000256" key="8">
    <source>
        <dbReference type="ARBA" id="ARBA00022989"/>
    </source>
</evidence>
<dbReference type="RefSeq" id="WP_249847955.1">
    <property type="nucleotide sequence ID" value="NZ_JAMGBD010000001.1"/>
</dbReference>
<dbReference type="Proteomes" id="UP001165363">
    <property type="component" value="Unassembled WGS sequence"/>
</dbReference>
<dbReference type="PANTHER" id="PTHR33446">
    <property type="entry name" value="PROTEIN TONB-RELATED"/>
    <property type="match status" value="1"/>
</dbReference>
<feature type="region of interest" description="Disordered" evidence="10">
    <location>
        <begin position="50"/>
        <end position="107"/>
    </location>
</feature>
<dbReference type="SUPFAM" id="SSF74653">
    <property type="entry name" value="TolA/TonB C-terminal domain"/>
    <property type="match status" value="1"/>
</dbReference>
<organism evidence="13 14">
    <name type="scientific">Sphingomonas alba</name>
    <dbReference type="NCBI Taxonomy" id="2908208"/>
    <lineage>
        <taxon>Bacteria</taxon>
        <taxon>Pseudomonadati</taxon>
        <taxon>Pseudomonadota</taxon>
        <taxon>Alphaproteobacteria</taxon>
        <taxon>Sphingomonadales</taxon>
        <taxon>Sphingomonadaceae</taxon>
        <taxon>Sphingomonas</taxon>
    </lineage>
</organism>
<sequence>MLAYAPRPERRRISPTALALIIGAHAVAIVAVMSAKMEIERHREPPIFVESLPNPPVPEPPKPHPKAQKTPKTTYTTTDPIVQTRQTGPKTDPLPSLPPVVGGGTIDPPPPPLKPEPIVRSGPHFATPPGEIRPPYPEAMRAAEKEAVLRLRLAIDEHGRVISVDPVGSANPAFLAAARRHILKSWRYAPAMEGDRAIASSTVITLEFKLDS</sequence>
<evidence type="ECO:0000256" key="7">
    <source>
        <dbReference type="ARBA" id="ARBA00022927"/>
    </source>
</evidence>
<keyword evidence="6 11" id="KW-0812">Transmembrane</keyword>